<dbReference type="PANTHER" id="PTHR15919">
    <property type="entry name" value="DAPPER-RELATED"/>
    <property type="match status" value="1"/>
</dbReference>
<dbReference type="Ensembl" id="ENSEBUT00000023356.1">
    <property type="protein sequence ID" value="ENSEBUP00000022785.1"/>
    <property type="gene ID" value="ENSEBUG00000014035.1"/>
</dbReference>
<accession>A0A8C4QZ38</accession>
<feature type="region of interest" description="Disordered" evidence="3">
    <location>
        <begin position="510"/>
        <end position="557"/>
    </location>
</feature>
<evidence type="ECO:0000256" key="3">
    <source>
        <dbReference type="SAM" id="MobiDB-lite"/>
    </source>
</evidence>
<evidence type="ECO:0000313" key="4">
    <source>
        <dbReference type="Ensembl" id="ENSEBUP00000022802.1"/>
    </source>
</evidence>
<feature type="compositionally biased region" description="Polar residues" evidence="3">
    <location>
        <begin position="529"/>
        <end position="554"/>
    </location>
</feature>
<dbReference type="GO" id="GO:0005737">
    <property type="term" value="C:cytoplasm"/>
    <property type="evidence" value="ECO:0007669"/>
    <property type="project" value="TreeGrafter"/>
</dbReference>
<feature type="region of interest" description="Disordered" evidence="3">
    <location>
        <begin position="215"/>
        <end position="237"/>
    </location>
</feature>
<sequence>MSRGGNITAACLWTGLVSLEQRRQRQKKLVHDVLKVYGAQNTESVETESCSEFELDENATKSCNGCLICNESRDLMVLDIPTPLSSLEQRLQTLNLGGEVEGASFSELQVIEEGPKGGSRSSSGFFEISDGGCLGSLSTSSNSVFSDQIPHSPSGDVLASWNEGTPRISERHHHPVVFGAQEGIVGKKCQDTGMPKNSWERSGRKSHLAVKNFSAGGDVVGKGGESSRGQWRKSRTHNGHVGCIMGARVGRQASDQRRCWTDTVGKEAHKISCSHEGRQDLDRQNDAKGNDKRSELLTLDAVSCRLDAYIDSLLQRQASIKSKRAAGETCADGDSNEMTEARMKPVEKQFSNRNRCKTRNVEMTDQANDNIGIGNRERMIEEGLGTPKAEPAKRCRFRDEVEIIGGGRSSRKRIIDMRSTSLPSKAHISAGGNDNVPSDIPGVRKHGARKRRARLRWQWGSRGFHRGKRIRIRRGAANALPGVVFEMTQTEEESDSEYSAECEPQHQIWSLTGPHDVGGVQRGSESTRDQTSSGNQESPGLPTEQSSRQNSANPNWCRVKASRTLKRKILRGHSGTMKLMVTI</sequence>
<keyword evidence="2" id="KW-0175">Coiled coil</keyword>
<dbReference type="Pfam" id="PF15268">
    <property type="entry name" value="Dapper"/>
    <property type="match status" value="2"/>
</dbReference>
<reference evidence="4" key="1">
    <citation type="submission" date="2025-05" db="UniProtKB">
        <authorList>
            <consortium name="Ensembl"/>
        </authorList>
    </citation>
    <scope>IDENTIFICATION</scope>
</reference>
<evidence type="ECO:0000313" key="5">
    <source>
        <dbReference type="Proteomes" id="UP000694388"/>
    </source>
</evidence>
<dbReference type="PANTHER" id="PTHR15919:SF13">
    <property type="entry name" value="DAPPER HOMOLOG 2"/>
    <property type="match status" value="1"/>
</dbReference>
<evidence type="ECO:0000256" key="1">
    <source>
        <dbReference type="ARBA" id="ARBA00010807"/>
    </source>
</evidence>
<comment type="similarity">
    <text evidence="1">Belongs to the dapper family.</text>
</comment>
<organism evidence="4 5">
    <name type="scientific">Eptatretus burgeri</name>
    <name type="common">Inshore hagfish</name>
    <dbReference type="NCBI Taxonomy" id="7764"/>
    <lineage>
        <taxon>Eukaryota</taxon>
        <taxon>Metazoa</taxon>
        <taxon>Chordata</taxon>
        <taxon>Craniata</taxon>
        <taxon>Vertebrata</taxon>
        <taxon>Cyclostomata</taxon>
        <taxon>Myxini</taxon>
        <taxon>Myxiniformes</taxon>
        <taxon>Myxinidae</taxon>
        <taxon>Eptatretinae</taxon>
        <taxon>Eptatretus</taxon>
    </lineage>
</organism>
<proteinExistence type="inferred from homology"/>
<evidence type="ECO:0000256" key="2">
    <source>
        <dbReference type="ARBA" id="ARBA00023054"/>
    </source>
</evidence>
<dbReference type="GO" id="GO:1900108">
    <property type="term" value="P:negative regulation of nodal signaling pathway"/>
    <property type="evidence" value="ECO:0007669"/>
    <property type="project" value="TreeGrafter"/>
</dbReference>
<feature type="region of interest" description="Disordered" evidence="3">
    <location>
        <begin position="424"/>
        <end position="452"/>
    </location>
</feature>
<feature type="compositionally biased region" description="Basic residues" evidence="3">
    <location>
        <begin position="443"/>
        <end position="452"/>
    </location>
</feature>
<dbReference type="Ensembl" id="ENSEBUT00000023378.1">
    <property type="protein sequence ID" value="ENSEBUP00000022802.1"/>
    <property type="gene ID" value="ENSEBUG00000014035.1"/>
</dbReference>
<name>A0A8C4QZ38_EPTBU</name>
<dbReference type="Proteomes" id="UP000694388">
    <property type="component" value="Unplaced"/>
</dbReference>
<dbReference type="AlphaFoldDB" id="A0A8C4QZ38"/>
<dbReference type="InterPro" id="IPR024843">
    <property type="entry name" value="Dapper"/>
</dbReference>
<keyword evidence="5" id="KW-1185">Reference proteome</keyword>
<protein>
    <submittedName>
        <fullName evidence="4">Uncharacterized protein</fullName>
    </submittedName>
</protein>